<dbReference type="InterPro" id="IPR043926">
    <property type="entry name" value="ABCG_dom"/>
</dbReference>
<feature type="transmembrane region" description="Helical" evidence="8">
    <location>
        <begin position="586"/>
        <end position="610"/>
    </location>
</feature>
<dbReference type="Pfam" id="PF19055">
    <property type="entry name" value="ABC2_membrane_7"/>
    <property type="match status" value="1"/>
</dbReference>
<feature type="transmembrane region" description="Helical" evidence="8">
    <location>
        <begin position="450"/>
        <end position="473"/>
    </location>
</feature>
<dbReference type="SUPFAM" id="SSF52540">
    <property type="entry name" value="P-loop containing nucleoside triphosphate hydrolases"/>
    <property type="match status" value="1"/>
</dbReference>
<dbReference type="InterPro" id="IPR003593">
    <property type="entry name" value="AAA+_ATPase"/>
</dbReference>
<dbReference type="PANTHER" id="PTHR48041">
    <property type="entry name" value="ABC TRANSPORTER G FAMILY MEMBER 28"/>
    <property type="match status" value="1"/>
</dbReference>
<evidence type="ECO:0000256" key="2">
    <source>
        <dbReference type="ARBA" id="ARBA00022448"/>
    </source>
</evidence>
<dbReference type="GO" id="GO:0016020">
    <property type="term" value="C:membrane"/>
    <property type="evidence" value="ECO:0007669"/>
    <property type="project" value="UniProtKB-SubCell"/>
</dbReference>
<keyword evidence="4" id="KW-0547">Nucleotide-binding</keyword>
<feature type="transmembrane region" description="Helical" evidence="8">
    <location>
        <begin position="374"/>
        <end position="396"/>
    </location>
</feature>
<evidence type="ECO:0000256" key="4">
    <source>
        <dbReference type="ARBA" id="ARBA00022741"/>
    </source>
</evidence>
<feature type="domain" description="ABC transporter" evidence="9">
    <location>
        <begin position="43"/>
        <end position="285"/>
    </location>
</feature>
<evidence type="ECO:0000259" key="9">
    <source>
        <dbReference type="PROSITE" id="PS50893"/>
    </source>
</evidence>
<protein>
    <recommendedName>
        <fullName evidence="9">ABC transporter domain-containing protein</fullName>
    </recommendedName>
</protein>
<dbReference type="GO" id="GO:0016887">
    <property type="term" value="F:ATP hydrolysis activity"/>
    <property type="evidence" value="ECO:0007669"/>
    <property type="project" value="InterPro"/>
</dbReference>
<evidence type="ECO:0000313" key="11">
    <source>
        <dbReference type="Proteomes" id="UP001295684"/>
    </source>
</evidence>
<feature type="transmembrane region" description="Helical" evidence="8">
    <location>
        <begin position="408"/>
        <end position="430"/>
    </location>
</feature>
<accession>A0AAD1X5Z1</accession>
<keyword evidence="11" id="KW-1185">Reference proteome</keyword>
<dbReference type="PROSITE" id="PS50893">
    <property type="entry name" value="ABC_TRANSPORTER_2"/>
    <property type="match status" value="1"/>
</dbReference>
<dbReference type="PROSITE" id="PS00211">
    <property type="entry name" value="ABC_TRANSPORTER_1"/>
    <property type="match status" value="1"/>
</dbReference>
<dbReference type="Proteomes" id="UP001295684">
    <property type="component" value="Unassembled WGS sequence"/>
</dbReference>
<sequence>MSNYYDKYYQNTEAVNELQDKELFKTMPIKLSWHDLSYSVSVRKTENSDNVQNGKKQLLKPQNGYVNSGETLFIMGSSGAGKTTLLNALCDRISKGKGTKFEGKIMINDSLEVSSRNFRKYGAYVMQDDALLPTLTCEETIKFAARLKLNIKGQELKAKVEEILESLSLLKCRNTYIGNGEKKGLSGGERKRVSIGVELVANPSLLFLDEPTSGLDSFTAHKIVDLLHKQAQMGRAVVSTIHQPSSKTFKLFDRLLLLMDGNPIFQGPADESMDYFTFFNYQTPRFMNPADYYLKKFYVPYKKSEKDIKNINTLVEGYQSLIDPYIVKKQKELQHEEVTMQMLEDNSQSAGFFTQFHELNKRAFKNFLRDMTNFYMRISQLFVIIVLVICTFWDLGNGPSSVTNKAGMFNFVSVNENFTPFLSCLLVFMIEKPVFMREHANGTYGLVPYFFSKTFVELPLSLIFPILFSMIVYFPSGLTPDFERYLIFILILTLSVITSTSIAFLFGSIFTDPGVATNVATTTLLPMILYAGFAINIGDMPSFSKWALYHSFLRYSNEALQRNEFEDNPDYDFLAKPIYDTYHYGIGMWNCLLILLCYALVLRLGALLCLKLSIRRFY</sequence>
<keyword evidence="5" id="KW-0067">ATP-binding</keyword>
<dbReference type="InterPro" id="IPR003439">
    <property type="entry name" value="ABC_transporter-like_ATP-bd"/>
</dbReference>
<dbReference type="AlphaFoldDB" id="A0AAD1X5Z1"/>
<keyword evidence="3 8" id="KW-0812">Transmembrane</keyword>
<dbReference type="GO" id="GO:0140359">
    <property type="term" value="F:ABC-type transporter activity"/>
    <property type="evidence" value="ECO:0007669"/>
    <property type="project" value="InterPro"/>
</dbReference>
<organism evidence="10 11">
    <name type="scientific">Euplotes crassus</name>
    <dbReference type="NCBI Taxonomy" id="5936"/>
    <lineage>
        <taxon>Eukaryota</taxon>
        <taxon>Sar</taxon>
        <taxon>Alveolata</taxon>
        <taxon>Ciliophora</taxon>
        <taxon>Intramacronucleata</taxon>
        <taxon>Spirotrichea</taxon>
        <taxon>Hypotrichia</taxon>
        <taxon>Euplotida</taxon>
        <taxon>Euplotidae</taxon>
        <taxon>Moneuplotes</taxon>
    </lineage>
</organism>
<dbReference type="InterPro" id="IPR013525">
    <property type="entry name" value="ABC2_TM"/>
</dbReference>
<dbReference type="Gene3D" id="3.40.50.300">
    <property type="entry name" value="P-loop containing nucleotide triphosphate hydrolases"/>
    <property type="match status" value="1"/>
</dbReference>
<evidence type="ECO:0000256" key="3">
    <source>
        <dbReference type="ARBA" id="ARBA00022692"/>
    </source>
</evidence>
<evidence type="ECO:0000313" key="10">
    <source>
        <dbReference type="EMBL" id="CAI2362069.1"/>
    </source>
</evidence>
<evidence type="ECO:0000256" key="8">
    <source>
        <dbReference type="SAM" id="Phobius"/>
    </source>
</evidence>
<dbReference type="InterPro" id="IPR050352">
    <property type="entry name" value="ABCG_transporters"/>
</dbReference>
<dbReference type="InterPro" id="IPR027417">
    <property type="entry name" value="P-loop_NTPase"/>
</dbReference>
<dbReference type="Pfam" id="PF00005">
    <property type="entry name" value="ABC_tran"/>
    <property type="match status" value="1"/>
</dbReference>
<feature type="transmembrane region" description="Helical" evidence="8">
    <location>
        <begin position="519"/>
        <end position="538"/>
    </location>
</feature>
<proteinExistence type="predicted"/>
<comment type="subcellular location">
    <subcellularLocation>
        <location evidence="1">Membrane</location>
        <topology evidence="1">Multi-pass membrane protein</topology>
    </subcellularLocation>
</comment>
<evidence type="ECO:0000256" key="5">
    <source>
        <dbReference type="ARBA" id="ARBA00022840"/>
    </source>
</evidence>
<dbReference type="Pfam" id="PF01061">
    <property type="entry name" value="ABC2_membrane"/>
    <property type="match status" value="1"/>
</dbReference>
<feature type="transmembrane region" description="Helical" evidence="8">
    <location>
        <begin position="485"/>
        <end position="507"/>
    </location>
</feature>
<dbReference type="PANTHER" id="PTHR48041:SF139">
    <property type="entry name" value="PROTEIN SCARLET"/>
    <property type="match status" value="1"/>
</dbReference>
<keyword evidence="6 8" id="KW-1133">Transmembrane helix</keyword>
<evidence type="ECO:0000256" key="7">
    <source>
        <dbReference type="ARBA" id="ARBA00023136"/>
    </source>
</evidence>
<dbReference type="EMBL" id="CAMPGE010003245">
    <property type="protein sequence ID" value="CAI2362069.1"/>
    <property type="molecule type" value="Genomic_DNA"/>
</dbReference>
<dbReference type="GO" id="GO:0005524">
    <property type="term" value="F:ATP binding"/>
    <property type="evidence" value="ECO:0007669"/>
    <property type="project" value="UniProtKB-KW"/>
</dbReference>
<keyword evidence="2" id="KW-0813">Transport</keyword>
<keyword evidence="7 8" id="KW-0472">Membrane</keyword>
<evidence type="ECO:0000256" key="6">
    <source>
        <dbReference type="ARBA" id="ARBA00022989"/>
    </source>
</evidence>
<gene>
    <name evidence="10" type="ORF">ECRASSUSDP1_LOCUS3387</name>
</gene>
<comment type="caution">
    <text evidence="10">The sequence shown here is derived from an EMBL/GenBank/DDBJ whole genome shotgun (WGS) entry which is preliminary data.</text>
</comment>
<dbReference type="SMART" id="SM00382">
    <property type="entry name" value="AAA"/>
    <property type="match status" value="1"/>
</dbReference>
<evidence type="ECO:0000256" key="1">
    <source>
        <dbReference type="ARBA" id="ARBA00004141"/>
    </source>
</evidence>
<name>A0AAD1X5Z1_EUPCR</name>
<dbReference type="CDD" id="cd03213">
    <property type="entry name" value="ABCG_EPDR"/>
    <property type="match status" value="1"/>
</dbReference>
<reference evidence="10" key="1">
    <citation type="submission" date="2023-07" db="EMBL/GenBank/DDBJ databases">
        <authorList>
            <consortium name="AG Swart"/>
            <person name="Singh M."/>
            <person name="Singh A."/>
            <person name="Seah K."/>
            <person name="Emmerich C."/>
        </authorList>
    </citation>
    <scope>NUCLEOTIDE SEQUENCE</scope>
    <source>
        <strain evidence="10">DP1</strain>
    </source>
</reference>
<dbReference type="InterPro" id="IPR017871">
    <property type="entry name" value="ABC_transporter-like_CS"/>
</dbReference>